<dbReference type="AlphaFoldDB" id="A0A8H4R0S7"/>
<evidence type="ECO:0000313" key="2">
    <source>
        <dbReference type="EMBL" id="KAF4620155.1"/>
    </source>
</evidence>
<reference evidence="2 3" key="1">
    <citation type="submission" date="2020-03" db="EMBL/GenBank/DDBJ databases">
        <title>Draft Genome Sequence of Cudoniella acicularis.</title>
        <authorList>
            <person name="Buettner E."/>
            <person name="Kellner H."/>
        </authorList>
    </citation>
    <scope>NUCLEOTIDE SEQUENCE [LARGE SCALE GENOMIC DNA]</scope>
    <source>
        <strain evidence="2 3">DSM 108380</strain>
    </source>
</reference>
<keyword evidence="3" id="KW-1185">Reference proteome</keyword>
<name>A0A8H4R0S7_9HELO</name>
<comment type="caution">
    <text evidence="2">The sequence shown here is derived from an EMBL/GenBank/DDBJ whole genome shotgun (WGS) entry which is preliminary data.</text>
</comment>
<gene>
    <name evidence="2" type="ORF">G7Y89_g14666</name>
</gene>
<evidence type="ECO:0000256" key="1">
    <source>
        <dbReference type="SAM" id="MobiDB-lite"/>
    </source>
</evidence>
<dbReference type="Proteomes" id="UP000566819">
    <property type="component" value="Unassembled WGS sequence"/>
</dbReference>
<proteinExistence type="predicted"/>
<organism evidence="2 3">
    <name type="scientific">Cudoniella acicularis</name>
    <dbReference type="NCBI Taxonomy" id="354080"/>
    <lineage>
        <taxon>Eukaryota</taxon>
        <taxon>Fungi</taxon>
        <taxon>Dikarya</taxon>
        <taxon>Ascomycota</taxon>
        <taxon>Pezizomycotina</taxon>
        <taxon>Leotiomycetes</taxon>
        <taxon>Helotiales</taxon>
        <taxon>Tricladiaceae</taxon>
        <taxon>Cudoniella</taxon>
    </lineage>
</organism>
<protein>
    <submittedName>
        <fullName evidence="2">Uncharacterized protein</fullName>
    </submittedName>
</protein>
<accession>A0A8H4R0S7</accession>
<feature type="compositionally biased region" description="Basic and acidic residues" evidence="1">
    <location>
        <begin position="17"/>
        <end position="60"/>
    </location>
</feature>
<feature type="region of interest" description="Disordered" evidence="1">
    <location>
        <begin position="1"/>
        <end position="60"/>
    </location>
</feature>
<dbReference type="EMBL" id="JAAMPI010002001">
    <property type="protein sequence ID" value="KAF4620155.1"/>
    <property type="molecule type" value="Genomic_DNA"/>
</dbReference>
<sequence>MTSSGGFVKIPTDEEEERMRKAAEDSQKRREEAKKKREMEELAKKAAEDSQKRRAPEVAPPRREALPLLMTLSWSPGALVSKEITFVYFVG</sequence>
<evidence type="ECO:0000313" key="3">
    <source>
        <dbReference type="Proteomes" id="UP000566819"/>
    </source>
</evidence>